<feature type="transmembrane region" description="Helical" evidence="6">
    <location>
        <begin position="255"/>
        <end position="276"/>
    </location>
</feature>
<dbReference type="InterPro" id="IPR000276">
    <property type="entry name" value="GPCR_Rhodpsn"/>
</dbReference>
<dbReference type="PROSITE" id="PS50262">
    <property type="entry name" value="G_PROTEIN_RECEP_F1_2"/>
    <property type="match status" value="1"/>
</dbReference>
<comment type="subcellular location">
    <subcellularLocation>
        <location evidence="1">Membrane</location>
    </subcellularLocation>
</comment>
<dbReference type="SUPFAM" id="SSF81321">
    <property type="entry name" value="Family A G protein-coupled receptor-like"/>
    <property type="match status" value="1"/>
</dbReference>
<evidence type="ECO:0000256" key="4">
    <source>
        <dbReference type="ARBA" id="ARBA00023136"/>
    </source>
</evidence>
<gene>
    <name evidence="8" type="ORF">MSPICULIGERA_LOCUS12601</name>
</gene>
<evidence type="ECO:0000256" key="2">
    <source>
        <dbReference type="ARBA" id="ARBA00022692"/>
    </source>
</evidence>
<feature type="domain" description="G-protein coupled receptors family 1 profile" evidence="7">
    <location>
        <begin position="23"/>
        <end position="283"/>
    </location>
</feature>
<reference evidence="8" key="1">
    <citation type="submission" date="2023-06" db="EMBL/GenBank/DDBJ databases">
        <authorList>
            <person name="Delattre M."/>
        </authorList>
    </citation>
    <scope>NUCLEOTIDE SEQUENCE</scope>
    <source>
        <strain evidence="8">AF72</strain>
    </source>
</reference>
<dbReference type="AlphaFoldDB" id="A0AA36FZQ9"/>
<dbReference type="InterPro" id="IPR047130">
    <property type="entry name" value="7TM_GPCR_Srsx_nematod"/>
</dbReference>
<name>A0AA36FZQ9_9BILA</name>
<dbReference type="PANTHER" id="PTHR23360:SF37">
    <property type="entry name" value="G-PROTEIN COUPLED RECEPTORS FAMILY 1 PROFILE DOMAIN-CONTAINING PROTEIN"/>
    <property type="match status" value="1"/>
</dbReference>
<feature type="transmembrane region" description="Helical" evidence="6">
    <location>
        <begin position="85"/>
        <end position="110"/>
    </location>
</feature>
<dbReference type="GO" id="GO:0004930">
    <property type="term" value="F:G protein-coupled receptor activity"/>
    <property type="evidence" value="ECO:0007669"/>
    <property type="project" value="InterPro"/>
</dbReference>
<evidence type="ECO:0000259" key="7">
    <source>
        <dbReference type="PROSITE" id="PS50262"/>
    </source>
</evidence>
<feature type="non-terminal residue" evidence="8">
    <location>
        <position position="1"/>
    </location>
</feature>
<feature type="coiled-coil region" evidence="5">
    <location>
        <begin position="284"/>
        <end position="318"/>
    </location>
</feature>
<dbReference type="SMART" id="SM01381">
    <property type="entry name" value="7TM_GPCR_Srsx"/>
    <property type="match status" value="1"/>
</dbReference>
<keyword evidence="5" id="KW-0175">Coiled coil</keyword>
<organism evidence="8 9">
    <name type="scientific">Mesorhabditis spiculigera</name>
    <dbReference type="NCBI Taxonomy" id="96644"/>
    <lineage>
        <taxon>Eukaryota</taxon>
        <taxon>Metazoa</taxon>
        <taxon>Ecdysozoa</taxon>
        <taxon>Nematoda</taxon>
        <taxon>Chromadorea</taxon>
        <taxon>Rhabditida</taxon>
        <taxon>Rhabditina</taxon>
        <taxon>Rhabditomorpha</taxon>
        <taxon>Rhabditoidea</taxon>
        <taxon>Rhabditidae</taxon>
        <taxon>Mesorhabditinae</taxon>
        <taxon>Mesorhabditis</taxon>
    </lineage>
</organism>
<dbReference type="Proteomes" id="UP001177023">
    <property type="component" value="Unassembled WGS sequence"/>
</dbReference>
<keyword evidence="4 6" id="KW-0472">Membrane</keyword>
<dbReference type="InterPro" id="IPR019424">
    <property type="entry name" value="7TM_GPCR_Srsx"/>
</dbReference>
<feature type="transmembrane region" description="Helical" evidence="6">
    <location>
        <begin position="168"/>
        <end position="190"/>
    </location>
</feature>
<evidence type="ECO:0000313" key="8">
    <source>
        <dbReference type="EMBL" id="CAJ0574261.1"/>
    </source>
</evidence>
<dbReference type="EMBL" id="CATQJA010002628">
    <property type="protein sequence ID" value="CAJ0574261.1"/>
    <property type="molecule type" value="Genomic_DNA"/>
</dbReference>
<feature type="transmembrane region" description="Helical" evidence="6">
    <location>
        <begin position="6"/>
        <end position="32"/>
    </location>
</feature>
<comment type="caution">
    <text evidence="8">The sequence shown here is derived from an EMBL/GenBank/DDBJ whole genome shotgun (WGS) entry which is preliminary data.</text>
</comment>
<sequence length="351" mass="39275">MELFIPFIYFGIVIVFVGVGCFGNLNVIWATLRKKELRGKHGTLLFIVVCLHTACLFFEFLTMGFNLLFVETGFKQLECAQITAVYFFALTVQNVMALVIVLDLLIAISLPIKHRIWSIRIYIPLVCLPAVIIGCIFTSFAAIEGDPESIVLACTPLVSLEATVEKCWLWWNLAVNLAILVLYGVITIIITMKAKEIAKKAVTQNACVMRKKTDEQKVLASLSLLISVFEFSWCSYIICHIILSHTGLSKTPEAPLVQMFLSIFSLVCFSQSYYVCRIRSVEYRKAFKDQIKILLCQKKKAKAKCKQEKAEKAEKETVPTTSGSNFRARAASVGVVAAVKQIASFPRVEST</sequence>
<keyword evidence="2 6" id="KW-0812">Transmembrane</keyword>
<feature type="transmembrane region" description="Helical" evidence="6">
    <location>
        <begin position="218"/>
        <end position="243"/>
    </location>
</feature>
<accession>A0AA36FZQ9</accession>
<dbReference type="GO" id="GO:0016020">
    <property type="term" value="C:membrane"/>
    <property type="evidence" value="ECO:0007669"/>
    <property type="project" value="UniProtKB-SubCell"/>
</dbReference>
<proteinExistence type="predicted"/>
<evidence type="ECO:0000256" key="1">
    <source>
        <dbReference type="ARBA" id="ARBA00004370"/>
    </source>
</evidence>
<feature type="transmembrane region" description="Helical" evidence="6">
    <location>
        <begin position="122"/>
        <end position="143"/>
    </location>
</feature>
<keyword evidence="3 6" id="KW-1133">Transmembrane helix</keyword>
<keyword evidence="9" id="KW-1185">Reference proteome</keyword>
<evidence type="ECO:0000256" key="5">
    <source>
        <dbReference type="SAM" id="Coils"/>
    </source>
</evidence>
<evidence type="ECO:0000313" key="9">
    <source>
        <dbReference type="Proteomes" id="UP001177023"/>
    </source>
</evidence>
<dbReference type="PANTHER" id="PTHR23360">
    <property type="entry name" value="G-PROTEIN COUPLED RECEPTORS FAMILY 1 PROFILE DOMAIN-CONTAINING PROTEIN-RELATED"/>
    <property type="match status" value="1"/>
</dbReference>
<protein>
    <recommendedName>
        <fullName evidence="7">G-protein coupled receptors family 1 profile domain-containing protein</fullName>
    </recommendedName>
</protein>
<evidence type="ECO:0000256" key="6">
    <source>
        <dbReference type="SAM" id="Phobius"/>
    </source>
</evidence>
<dbReference type="InterPro" id="IPR017452">
    <property type="entry name" value="GPCR_Rhodpsn_7TM"/>
</dbReference>
<dbReference type="Pfam" id="PF10320">
    <property type="entry name" value="7TM_GPCR_Srsx"/>
    <property type="match status" value="1"/>
</dbReference>
<dbReference type="Gene3D" id="1.20.1070.10">
    <property type="entry name" value="Rhodopsin 7-helix transmembrane proteins"/>
    <property type="match status" value="1"/>
</dbReference>
<evidence type="ECO:0000256" key="3">
    <source>
        <dbReference type="ARBA" id="ARBA00022989"/>
    </source>
</evidence>
<feature type="transmembrane region" description="Helical" evidence="6">
    <location>
        <begin position="44"/>
        <end position="65"/>
    </location>
</feature>